<reference evidence="7" key="1">
    <citation type="submission" date="2025-08" db="UniProtKB">
        <authorList>
            <consortium name="RefSeq"/>
        </authorList>
    </citation>
    <scope>IDENTIFICATION</scope>
    <source>
        <strain evidence="7">Airmid</strain>
    </source>
</reference>
<accession>A0A6P6Y0P5</accession>
<dbReference type="Proteomes" id="UP000515146">
    <property type="component" value="Unplaced"/>
</dbReference>
<dbReference type="Gene3D" id="3.40.50.150">
    <property type="entry name" value="Vaccinia Virus protein VP39"/>
    <property type="match status" value="1"/>
</dbReference>
<dbReference type="PANTHER" id="PTHR22809">
    <property type="entry name" value="METHYLTRANSFERASE-RELATED"/>
    <property type="match status" value="1"/>
</dbReference>
<dbReference type="OMA" id="KHNACKT"/>
<dbReference type="Pfam" id="PF08242">
    <property type="entry name" value="Methyltransf_12"/>
    <property type="match status" value="1"/>
</dbReference>
<name>A0A6P6Y0P5_DERPT</name>
<dbReference type="GO" id="GO:0052735">
    <property type="term" value="F:tRNA (cytidine-3-)-methyltransferase activity"/>
    <property type="evidence" value="ECO:0007669"/>
    <property type="project" value="TreeGrafter"/>
</dbReference>
<feature type="chain" id="PRO_5027966800" evidence="4">
    <location>
        <begin position="20"/>
        <end position="379"/>
    </location>
</feature>
<dbReference type="InterPro" id="IPR013217">
    <property type="entry name" value="Methyltransf_12"/>
</dbReference>
<gene>
    <name evidence="7" type="primary">LOC113793308</name>
</gene>
<dbReference type="RefSeq" id="XP_027199122.1">
    <property type="nucleotide sequence ID" value="XM_027343321.1"/>
</dbReference>
<feature type="domain" description="Methyltransferase type 12" evidence="5">
    <location>
        <begin position="190"/>
        <end position="293"/>
    </location>
</feature>
<proteinExistence type="inferred from homology"/>
<evidence type="ECO:0000259" key="5">
    <source>
        <dbReference type="Pfam" id="PF08242"/>
    </source>
</evidence>
<dbReference type="InParanoid" id="A0A6P6Y0P5"/>
<dbReference type="InterPro" id="IPR026113">
    <property type="entry name" value="METTL2/6/8-like"/>
</dbReference>
<dbReference type="InterPro" id="IPR029063">
    <property type="entry name" value="SAM-dependent_MTases_sf"/>
</dbReference>
<dbReference type="OrthoDB" id="417697at2759"/>
<evidence type="ECO:0000313" key="7">
    <source>
        <dbReference type="RefSeq" id="XP_027199122.1"/>
    </source>
</evidence>
<dbReference type="CDD" id="cd02440">
    <property type="entry name" value="AdoMet_MTases"/>
    <property type="match status" value="1"/>
</dbReference>
<evidence type="ECO:0000256" key="2">
    <source>
        <dbReference type="ARBA" id="ARBA00022603"/>
    </source>
</evidence>
<protein>
    <submittedName>
        <fullName evidence="7">Methyltransferase-like protein 2</fullName>
    </submittedName>
</protein>
<sequence>MFWILFLLMTTSMVTMIHSDNINSTATFTQITDKLISKLKAHMLAMQQSKSRGYDNYGYSGYLDGYYGDVAGKSDYSWIVPLIIVIGFGNDDKRPKFGTRFLDKESDIFTHNAWDNVVWDEDFRKDIVEKVESNSLVKVPNEKALEFETNAFKYWDDFYEKHENKFFKDRHWILTEFPELTPNETSKTILELGCGVGNTVFPLLEIDNHRSLFIYCCDFSEKAVKLVRENPLYDENRCNAFVQDITSDWKSSPLMPESLDIITMIFVLSAIDPQHHSQVILNLVPYLKPDGIILFRDYGHYDMAQIRFNKGRCIKDRFYVRGDGTRAYFFEENEVDLLFTETKIFTRINLHVDRRLQVNRANKKKMYRVWIQGVFRKKV</sequence>
<dbReference type="AlphaFoldDB" id="A0A6P6Y0P5"/>
<feature type="signal peptide" evidence="4">
    <location>
        <begin position="1"/>
        <end position="19"/>
    </location>
</feature>
<evidence type="ECO:0000256" key="1">
    <source>
        <dbReference type="ARBA" id="ARBA00009725"/>
    </source>
</evidence>
<evidence type="ECO:0000256" key="3">
    <source>
        <dbReference type="ARBA" id="ARBA00022679"/>
    </source>
</evidence>
<dbReference type="FunCoup" id="A0A6P6Y0P5">
    <property type="interactions" value="709"/>
</dbReference>
<dbReference type="SUPFAM" id="SSF53335">
    <property type="entry name" value="S-adenosyl-L-methionine-dependent methyltransferases"/>
    <property type="match status" value="1"/>
</dbReference>
<keyword evidence="6" id="KW-1185">Reference proteome</keyword>
<keyword evidence="3" id="KW-0808">Transferase</keyword>
<dbReference type="KEGG" id="dpte:113793308"/>
<organism evidence="6 7">
    <name type="scientific">Dermatophagoides pteronyssinus</name>
    <name type="common">European house dust mite</name>
    <dbReference type="NCBI Taxonomy" id="6956"/>
    <lineage>
        <taxon>Eukaryota</taxon>
        <taxon>Metazoa</taxon>
        <taxon>Ecdysozoa</taxon>
        <taxon>Arthropoda</taxon>
        <taxon>Chelicerata</taxon>
        <taxon>Arachnida</taxon>
        <taxon>Acari</taxon>
        <taxon>Acariformes</taxon>
        <taxon>Sarcoptiformes</taxon>
        <taxon>Astigmata</taxon>
        <taxon>Psoroptidia</taxon>
        <taxon>Analgoidea</taxon>
        <taxon>Pyroglyphidae</taxon>
        <taxon>Dermatophagoidinae</taxon>
        <taxon>Dermatophagoides</taxon>
    </lineage>
</organism>
<dbReference type="CTD" id="52686"/>
<keyword evidence="4" id="KW-0732">Signal</keyword>
<evidence type="ECO:0000256" key="4">
    <source>
        <dbReference type="SAM" id="SignalP"/>
    </source>
</evidence>
<dbReference type="GO" id="GO:0032259">
    <property type="term" value="P:methylation"/>
    <property type="evidence" value="ECO:0007669"/>
    <property type="project" value="UniProtKB-KW"/>
</dbReference>
<comment type="similarity">
    <text evidence="1">Belongs to the methyltransferase superfamily. METL family.</text>
</comment>
<evidence type="ECO:0000313" key="6">
    <source>
        <dbReference type="Proteomes" id="UP000515146"/>
    </source>
</evidence>
<dbReference type="PANTHER" id="PTHR22809:SF11">
    <property type="entry name" value="TRNA N(3)-METHYLCYTIDINE METHYLTRANSFERASE METTL2"/>
    <property type="match status" value="1"/>
</dbReference>
<keyword evidence="2" id="KW-0489">Methyltransferase</keyword>